<dbReference type="PRINTS" id="PR00121">
    <property type="entry name" value="NAKATPASE"/>
</dbReference>
<dbReference type="InterPro" id="IPR023298">
    <property type="entry name" value="ATPase_P-typ_TM_dom_sf"/>
</dbReference>
<feature type="region of interest" description="Disordered" evidence="24">
    <location>
        <begin position="219"/>
        <end position="240"/>
    </location>
</feature>
<dbReference type="SMART" id="SM00831">
    <property type="entry name" value="Cation_ATPase_N"/>
    <property type="match status" value="1"/>
</dbReference>
<dbReference type="InterPro" id="IPR023214">
    <property type="entry name" value="HAD_sf"/>
</dbReference>
<dbReference type="InterPro" id="IPR006068">
    <property type="entry name" value="ATPase_P-typ_cation-transptr_C"/>
</dbReference>
<dbReference type="GO" id="GO:0005391">
    <property type="term" value="F:P-type sodium:potassium-exchanging transporter activity"/>
    <property type="evidence" value="ECO:0007669"/>
    <property type="project" value="TreeGrafter"/>
</dbReference>
<keyword evidence="4" id="KW-1003">Cell membrane</keyword>
<dbReference type="Gene3D" id="2.70.150.10">
    <property type="entry name" value="Calcium-transporting ATPase, cytoplasmic transduction domain A"/>
    <property type="match status" value="1"/>
</dbReference>
<dbReference type="InterPro" id="IPR059000">
    <property type="entry name" value="ATPase_P-type_domA"/>
</dbReference>
<dbReference type="CDD" id="cd02608">
    <property type="entry name" value="P-type_ATPase_Na-K_like"/>
    <property type="match status" value="1"/>
</dbReference>
<feature type="coiled-coil region" evidence="23">
    <location>
        <begin position="37"/>
        <end position="66"/>
    </location>
</feature>
<keyword evidence="8 22" id="KW-0812">Transmembrane</keyword>
<dbReference type="GO" id="GO:1902600">
    <property type="term" value="P:proton transmembrane transport"/>
    <property type="evidence" value="ECO:0007669"/>
    <property type="project" value="TreeGrafter"/>
</dbReference>
<feature type="transmembrane region" description="Helical" evidence="22">
    <location>
        <begin position="910"/>
        <end position="927"/>
    </location>
</feature>
<dbReference type="SUPFAM" id="SSF81660">
    <property type="entry name" value="Metal cation-transporting ATPase, ATP-binding domain N"/>
    <property type="match status" value="1"/>
</dbReference>
<evidence type="ECO:0000256" key="17">
    <source>
        <dbReference type="ARBA" id="ARBA00023065"/>
    </source>
</evidence>
<evidence type="ECO:0000256" key="15">
    <source>
        <dbReference type="ARBA" id="ARBA00022989"/>
    </source>
</evidence>
<dbReference type="FunFam" id="3.40.50.1000:FF:000004">
    <property type="entry name" value="Sodium/potassium-transporting ATPase subunit alpha"/>
    <property type="match status" value="1"/>
</dbReference>
<evidence type="ECO:0000256" key="8">
    <source>
        <dbReference type="ARBA" id="ARBA00022692"/>
    </source>
</evidence>
<dbReference type="FunFam" id="2.70.150.10:FF:000106">
    <property type="entry name" value="Sodium/potassium-transporting ATPase subunit alpha"/>
    <property type="match status" value="1"/>
</dbReference>
<comment type="subcellular location">
    <subcellularLocation>
        <location evidence="1 22">Cell membrane</location>
        <topology evidence="1 22">Multi-pass membrane protein</topology>
    </subcellularLocation>
</comment>
<dbReference type="GO" id="GO:0005886">
    <property type="term" value="C:plasma membrane"/>
    <property type="evidence" value="ECO:0007669"/>
    <property type="project" value="UniProtKB-SubCell"/>
</dbReference>
<evidence type="ECO:0000256" key="12">
    <source>
        <dbReference type="ARBA" id="ARBA00022842"/>
    </source>
</evidence>
<organism evidence="26 27">
    <name type="scientific">Sinocyclocheilus anshuiensis</name>
    <dbReference type="NCBI Taxonomy" id="1608454"/>
    <lineage>
        <taxon>Eukaryota</taxon>
        <taxon>Metazoa</taxon>
        <taxon>Chordata</taxon>
        <taxon>Craniata</taxon>
        <taxon>Vertebrata</taxon>
        <taxon>Euteleostomi</taxon>
        <taxon>Actinopterygii</taxon>
        <taxon>Neopterygii</taxon>
        <taxon>Teleostei</taxon>
        <taxon>Ostariophysi</taxon>
        <taxon>Cypriniformes</taxon>
        <taxon>Cyprinidae</taxon>
        <taxon>Cyprininae</taxon>
        <taxon>Sinocyclocheilus</taxon>
    </lineage>
</organism>
<keyword evidence="11 22" id="KW-0067">ATP-binding</keyword>
<dbReference type="InterPro" id="IPR004014">
    <property type="entry name" value="ATPase_P-typ_cation-transptr_N"/>
</dbReference>
<dbReference type="InterPro" id="IPR050510">
    <property type="entry name" value="Cation_transp_ATPase_P-type"/>
</dbReference>
<dbReference type="Gene3D" id="3.40.50.1000">
    <property type="entry name" value="HAD superfamily/HAD-like"/>
    <property type="match status" value="1"/>
</dbReference>
<dbReference type="GO" id="GO:0046872">
    <property type="term" value="F:metal ion binding"/>
    <property type="evidence" value="ECO:0007669"/>
    <property type="project" value="UniProtKB-KW"/>
</dbReference>
<evidence type="ECO:0000256" key="4">
    <source>
        <dbReference type="ARBA" id="ARBA00022475"/>
    </source>
</evidence>
<evidence type="ECO:0000256" key="24">
    <source>
        <dbReference type="SAM" id="MobiDB-lite"/>
    </source>
</evidence>
<dbReference type="InterPro" id="IPR001757">
    <property type="entry name" value="P_typ_ATPase"/>
</dbReference>
<dbReference type="Proteomes" id="UP000472260">
    <property type="component" value="Unassembled WGS sequence"/>
</dbReference>
<proteinExistence type="inferred from homology"/>
<gene>
    <name evidence="26" type="primary">LOC107698905</name>
</gene>
<dbReference type="Pfam" id="PF00122">
    <property type="entry name" value="E1-E2_ATPase"/>
    <property type="match status" value="1"/>
</dbReference>
<reference evidence="26" key="1">
    <citation type="submission" date="2025-08" db="UniProtKB">
        <authorList>
            <consortium name="Ensembl"/>
        </authorList>
    </citation>
    <scope>IDENTIFICATION</scope>
</reference>
<dbReference type="PANTHER" id="PTHR43294:SF8">
    <property type="entry name" value="SODIUM_POTASSIUM-TRANSPORTING ATPASE SUBUNIT ALPHA"/>
    <property type="match status" value="1"/>
</dbReference>
<dbReference type="InterPro" id="IPR005775">
    <property type="entry name" value="P-type_ATPase_IIC"/>
</dbReference>
<evidence type="ECO:0000256" key="22">
    <source>
        <dbReference type="RuleBase" id="RU362084"/>
    </source>
</evidence>
<dbReference type="SUPFAM" id="SSF56784">
    <property type="entry name" value="HAD-like"/>
    <property type="match status" value="1"/>
</dbReference>
<dbReference type="InterPro" id="IPR023299">
    <property type="entry name" value="ATPase_P-typ_cyto_dom_N"/>
</dbReference>
<dbReference type="Ensembl" id="ENSSANT00000058401.1">
    <property type="protein sequence ID" value="ENSSANP00000054893.1"/>
    <property type="gene ID" value="ENSSANG00000027191.1"/>
</dbReference>
<keyword evidence="3 22" id="KW-0813">Transport</keyword>
<dbReference type="InterPro" id="IPR008250">
    <property type="entry name" value="ATPase_P-typ_transduc_dom_A_sf"/>
</dbReference>
<evidence type="ECO:0000256" key="5">
    <source>
        <dbReference type="ARBA" id="ARBA00022538"/>
    </source>
</evidence>
<protein>
    <recommendedName>
        <fullName evidence="22">Sodium/potassium-transporting ATPase subunit alpha</fullName>
    </recommendedName>
</protein>
<keyword evidence="7" id="KW-0740">Sodium/potassium transport</keyword>
<keyword evidence="15 22" id="KW-1133">Transmembrane helix</keyword>
<keyword evidence="13 22" id="KW-0630">Potassium</keyword>
<evidence type="ECO:0000256" key="7">
    <source>
        <dbReference type="ARBA" id="ARBA00022607"/>
    </source>
</evidence>
<dbReference type="GO" id="GO:0005524">
    <property type="term" value="F:ATP binding"/>
    <property type="evidence" value="ECO:0007669"/>
    <property type="project" value="UniProtKB-KW"/>
</dbReference>
<evidence type="ECO:0000256" key="3">
    <source>
        <dbReference type="ARBA" id="ARBA00022448"/>
    </source>
</evidence>
<keyword evidence="12" id="KW-0460">Magnesium</keyword>
<dbReference type="NCBIfam" id="TIGR01494">
    <property type="entry name" value="ATPase_P-type"/>
    <property type="match status" value="2"/>
</dbReference>
<keyword evidence="14" id="KW-1278">Translocase</keyword>
<comment type="subunit">
    <text evidence="21">The sodium/potassium-transporting ATPase is composed of a catalytic alpha subunit, an auxiliary non-catalytic beta subunit and an additional regulatory subunit.</text>
</comment>
<keyword evidence="5 22" id="KW-0633">Potassium transport</keyword>
<dbReference type="GO" id="GO:1990573">
    <property type="term" value="P:potassium ion import across plasma membrane"/>
    <property type="evidence" value="ECO:0007669"/>
    <property type="project" value="TreeGrafter"/>
</dbReference>
<dbReference type="InterPro" id="IPR044492">
    <property type="entry name" value="P_typ_ATPase_HD_dom"/>
</dbReference>
<dbReference type="GO" id="GO:0036376">
    <property type="term" value="P:sodium ion export across plasma membrane"/>
    <property type="evidence" value="ECO:0007669"/>
    <property type="project" value="TreeGrafter"/>
</dbReference>
<dbReference type="SFLD" id="SFLDF00027">
    <property type="entry name" value="p-type_atpase"/>
    <property type="match status" value="1"/>
</dbReference>
<keyword evidence="18 22" id="KW-0472">Membrane</keyword>
<evidence type="ECO:0000256" key="13">
    <source>
        <dbReference type="ARBA" id="ARBA00022958"/>
    </source>
</evidence>
<evidence type="ECO:0000256" key="6">
    <source>
        <dbReference type="ARBA" id="ARBA00022553"/>
    </source>
</evidence>
<feature type="transmembrane region" description="Helical" evidence="22">
    <location>
        <begin position="135"/>
        <end position="154"/>
    </location>
</feature>
<dbReference type="SUPFAM" id="SSF81665">
    <property type="entry name" value="Calcium ATPase, transmembrane domain M"/>
    <property type="match status" value="1"/>
</dbReference>
<dbReference type="AlphaFoldDB" id="A0A671P827"/>
<evidence type="ECO:0000256" key="10">
    <source>
        <dbReference type="ARBA" id="ARBA00022741"/>
    </source>
</evidence>
<evidence type="ECO:0000313" key="27">
    <source>
        <dbReference type="Proteomes" id="UP000472260"/>
    </source>
</evidence>
<name>A0A671P827_9TELE</name>
<evidence type="ECO:0000256" key="9">
    <source>
        <dbReference type="ARBA" id="ARBA00022723"/>
    </source>
</evidence>
<evidence type="ECO:0000256" key="14">
    <source>
        <dbReference type="ARBA" id="ARBA00022967"/>
    </source>
</evidence>
<evidence type="ECO:0000259" key="25">
    <source>
        <dbReference type="SMART" id="SM00831"/>
    </source>
</evidence>
<evidence type="ECO:0000256" key="19">
    <source>
        <dbReference type="ARBA" id="ARBA00023201"/>
    </source>
</evidence>
<keyword evidence="16" id="KW-0915">Sodium</keyword>
<feature type="transmembrane region" description="Helical" evidence="22">
    <location>
        <begin position="942"/>
        <end position="958"/>
    </location>
</feature>
<evidence type="ECO:0000256" key="23">
    <source>
        <dbReference type="SAM" id="Coils"/>
    </source>
</evidence>
<dbReference type="Gene3D" id="3.40.1110.10">
    <property type="entry name" value="Calcium-transporting ATPase, cytoplasmic domain N"/>
    <property type="match status" value="1"/>
</dbReference>
<feature type="transmembrane region" description="Helical" evidence="22">
    <location>
        <begin position="326"/>
        <end position="349"/>
    </location>
</feature>
<keyword evidence="23" id="KW-0175">Coiled coil</keyword>
<evidence type="ECO:0000256" key="20">
    <source>
        <dbReference type="ARBA" id="ARBA00037422"/>
    </source>
</evidence>
<feature type="transmembrane region" description="Helical" evidence="22">
    <location>
        <begin position="870"/>
        <end position="889"/>
    </location>
</feature>
<feature type="transmembrane region" description="Helical" evidence="22">
    <location>
        <begin position="296"/>
        <end position="320"/>
    </location>
</feature>
<dbReference type="FunFam" id="1.20.1110.10:FF:000095">
    <property type="entry name" value="Sodium/potassium-transporting ATPase subunit alpha-1"/>
    <property type="match status" value="2"/>
</dbReference>
<feature type="transmembrane region" description="Helical" evidence="22">
    <location>
        <begin position="810"/>
        <end position="831"/>
    </location>
</feature>
<dbReference type="PRINTS" id="PR00119">
    <property type="entry name" value="CATATPASE"/>
</dbReference>
<dbReference type="GO" id="GO:0006883">
    <property type="term" value="P:intracellular sodium ion homeostasis"/>
    <property type="evidence" value="ECO:0007669"/>
    <property type="project" value="TreeGrafter"/>
</dbReference>
<dbReference type="SUPFAM" id="SSF81653">
    <property type="entry name" value="Calcium ATPase, transduction domain A"/>
    <property type="match status" value="1"/>
</dbReference>
<dbReference type="SFLD" id="SFLDS00003">
    <property type="entry name" value="Haloacid_Dehalogenase"/>
    <property type="match status" value="1"/>
</dbReference>
<dbReference type="Pfam" id="PF13246">
    <property type="entry name" value="Cation_ATPase"/>
    <property type="match status" value="1"/>
</dbReference>
<keyword evidence="6" id="KW-0597">Phosphoprotein</keyword>
<accession>A0A671P827</accession>
<keyword evidence="27" id="KW-1185">Reference proteome</keyword>
<keyword evidence="9 22" id="KW-0479">Metal-binding</keyword>
<dbReference type="SFLD" id="SFLDG00002">
    <property type="entry name" value="C1.7:_P-type_atpase_like"/>
    <property type="match status" value="1"/>
</dbReference>
<dbReference type="InterPro" id="IPR018303">
    <property type="entry name" value="ATPase_P-typ_P_site"/>
</dbReference>
<dbReference type="NCBIfam" id="TIGR01106">
    <property type="entry name" value="ATPase-IIC_X-K"/>
    <property type="match status" value="1"/>
</dbReference>
<comment type="function">
    <text evidence="20">This is the catalytic component of the active enzyme, which catalyzes the hydrolysis of ATP coupled with the exchange of sodium and potassium ions across the plasma membrane. This action creates the electrochemical gradient of sodium and potassium ions, providing the energy for active transport of various nutrients.</text>
</comment>
<comment type="similarity">
    <text evidence="2 22">Belongs to the cation transport ATPase (P-type) (TC 3.A.3) family. Type IIC subfamily.</text>
</comment>
<dbReference type="GO" id="GO:0030007">
    <property type="term" value="P:intracellular potassium ion homeostasis"/>
    <property type="evidence" value="ECO:0007669"/>
    <property type="project" value="TreeGrafter"/>
</dbReference>
<reference evidence="26" key="2">
    <citation type="submission" date="2025-09" db="UniProtKB">
        <authorList>
            <consortium name="Ensembl"/>
        </authorList>
    </citation>
    <scope>IDENTIFICATION</scope>
</reference>
<evidence type="ECO:0000313" key="26">
    <source>
        <dbReference type="Ensembl" id="ENSSANP00000054893.1"/>
    </source>
</evidence>
<evidence type="ECO:0000256" key="1">
    <source>
        <dbReference type="ARBA" id="ARBA00004651"/>
    </source>
</evidence>
<feature type="domain" description="Cation-transporting P-type ATPase N-terminal" evidence="25">
    <location>
        <begin position="47"/>
        <end position="121"/>
    </location>
</feature>
<dbReference type="FunFam" id="3.40.1110.10:FF:000001">
    <property type="entry name" value="Sodium/potassium-transporting ATPase subunit alpha"/>
    <property type="match status" value="1"/>
</dbReference>
<evidence type="ECO:0000256" key="11">
    <source>
        <dbReference type="ARBA" id="ARBA00022840"/>
    </source>
</evidence>
<evidence type="ECO:0000256" key="2">
    <source>
        <dbReference type="ARBA" id="ARBA00006934"/>
    </source>
</evidence>
<dbReference type="PANTHER" id="PTHR43294">
    <property type="entry name" value="SODIUM/POTASSIUM-TRANSPORTING ATPASE SUBUNIT ALPHA"/>
    <property type="match status" value="1"/>
</dbReference>
<evidence type="ECO:0000256" key="16">
    <source>
        <dbReference type="ARBA" id="ARBA00023053"/>
    </source>
</evidence>
<evidence type="ECO:0000256" key="18">
    <source>
        <dbReference type="ARBA" id="ARBA00023136"/>
    </source>
</evidence>
<keyword evidence="19" id="KW-0739">Sodium transport</keyword>
<evidence type="ECO:0000256" key="21">
    <source>
        <dbReference type="ARBA" id="ARBA00038795"/>
    </source>
</evidence>
<dbReference type="Pfam" id="PF00690">
    <property type="entry name" value="Cation_ATPase_N"/>
    <property type="match status" value="1"/>
</dbReference>
<dbReference type="GO" id="GO:0016887">
    <property type="term" value="F:ATP hydrolysis activity"/>
    <property type="evidence" value="ECO:0007669"/>
    <property type="project" value="InterPro"/>
</dbReference>
<dbReference type="Pfam" id="PF00689">
    <property type="entry name" value="Cation_ATPase_C"/>
    <property type="match status" value="1"/>
</dbReference>
<dbReference type="InterPro" id="IPR036412">
    <property type="entry name" value="HAD-like_sf"/>
</dbReference>
<keyword evidence="17 22" id="KW-0406">Ion transport</keyword>
<sequence>KGIGHLLLRRNDKYKLAATSEDGVKKPKKGKKSKKDMEELKKEVELEDHKLTLEELNRKYNTDLNKGLTNFRAKEILARDGPNALTPPVTTPEWVKFCRQLFGGFQTLLWIGAFLCFFAYSIQAASEEEPANDNLYLGLVLAFVVSVNGCFSYYQEHKSSRIMDSFKNLVPQKALVIRDGEKTVIDAEEVVVGDLVEVKSGDRVPADIRVISAQGCKVDNSSLTGESEPQTRSPDFSSENPLETRNIAFFSTNCVDGTARGIVINTGDRTVMGRIATLASSLEGGQTPIAKEIEHFIHIITGVAVFLGLTFLILSLILGYTWLEGVIFLIGIIVANVPEGLPATVTVCLTLTAKRMAKKNCLVKNLEAVETLGSTTTICSDKTGTLTQNRMTVAHMWFDSHIHIADTTENQTGTSFDKSSATWAALARVAGLCNRAVFQSNQNHLPVLKRETAGDASESALLKCIELCCGPVTEMREQYPKIAEIPFNSTNKYQLSVHKNPNSSESKHLLVMKGAPERILDRCSTIVIQGKEQPLDDEIKDSFQNAYLELGGLGERVLGFCHFNLPDDQFPEGFAFDIEDVNFPTENLCFVGLMSMIDPPRAAVPDAVAKCRSAGIKVIMVTGDHPITAKAIAKGVGIISEGNETVDDIAARLKISVEEVNPRDAKAIVVHGGELKIMTPEQLDEVLKHHTEIVFARTSPQQKLIIVEGCQRQGAIVAVTGDGVNDSPALKKADIGVAMGIAGSDVSKQAADMILLDDNFASIVTGTLISQIDLPLQDELNLDIYIDIMKRQPRNAETDRLVNERLISMSYGQIGMMQAVGGFFTYFVILAENGFLPKDLVGIRLGWEDRYVSDLEDSYGQQWTYERRKIVEYTCHTAFFTSIVIVQWTDLLICKTRRLSIFQQGMKNRVLTFGLCVETALAAFLSYCPGMDVAVRMYPMKPLWWFCAMPYSLLIFIYDEVRKYILRQNPGGKVHFHCTSKHYVSQADS</sequence>
<dbReference type="Gene3D" id="1.20.1110.10">
    <property type="entry name" value="Calcium-transporting ATPase, transmembrane domain"/>
    <property type="match status" value="2"/>
</dbReference>
<keyword evidence="10 22" id="KW-0547">Nucleotide-binding</keyword>
<feature type="transmembrane region" description="Helical" evidence="22">
    <location>
        <begin position="101"/>
        <end position="123"/>
    </location>
</feature>
<dbReference type="PROSITE" id="PS00154">
    <property type="entry name" value="ATPASE_E1_E2"/>
    <property type="match status" value="1"/>
</dbReference>